<reference evidence="3" key="2">
    <citation type="submission" date="2017-11" db="EMBL/GenBank/DDBJ databases">
        <title>Coralsnake Venomics: Analyses of Venom Gland Transcriptomes and Proteomes of Six Brazilian Taxa.</title>
        <authorList>
            <person name="Aird S.D."/>
            <person name="Jorge da Silva N."/>
            <person name="Qiu L."/>
            <person name="Villar-Briones A."/>
            <person name="Aparecida-Saddi V."/>
            <person name="Campos-Telles M.P."/>
            <person name="Grau M."/>
            <person name="Mikheyev A.S."/>
        </authorList>
    </citation>
    <scope>NUCLEOTIDE SEQUENCE</scope>
    <source>
        <tissue evidence="3">Venom_gland</tissue>
    </source>
</reference>
<proteinExistence type="predicted"/>
<dbReference type="InterPro" id="IPR008919">
    <property type="entry name" value="Retrov_capsid_N"/>
</dbReference>
<evidence type="ECO:0000313" key="3">
    <source>
        <dbReference type="EMBL" id="LAB26852.1"/>
    </source>
</evidence>
<dbReference type="AlphaFoldDB" id="A0A2D4M0I6"/>
<organism evidence="3">
    <name type="scientific">Micrurus spixii</name>
    <name type="common">Amazon coral snake</name>
    <dbReference type="NCBI Taxonomy" id="129469"/>
    <lineage>
        <taxon>Eukaryota</taxon>
        <taxon>Metazoa</taxon>
        <taxon>Chordata</taxon>
        <taxon>Craniata</taxon>
        <taxon>Vertebrata</taxon>
        <taxon>Euteleostomi</taxon>
        <taxon>Lepidosauria</taxon>
        <taxon>Squamata</taxon>
        <taxon>Bifurcata</taxon>
        <taxon>Unidentata</taxon>
        <taxon>Episquamata</taxon>
        <taxon>Toxicofera</taxon>
        <taxon>Serpentes</taxon>
        <taxon>Colubroidea</taxon>
        <taxon>Elapidae</taxon>
        <taxon>Elapinae</taxon>
        <taxon>Micrurus</taxon>
    </lineage>
</organism>
<dbReference type="InterPro" id="IPR038124">
    <property type="entry name" value="B_retro_matrix_sf"/>
</dbReference>
<dbReference type="SUPFAM" id="SSF47836">
    <property type="entry name" value="Retroviral matrix proteins"/>
    <property type="match status" value="1"/>
</dbReference>
<name>A0A2D4M0I6_9SAUR</name>
<reference evidence="3" key="1">
    <citation type="submission" date="2017-07" db="EMBL/GenBank/DDBJ databases">
        <authorList>
            <person name="Mikheyev A."/>
            <person name="Grau M."/>
        </authorList>
    </citation>
    <scope>NUCLEOTIDE SEQUENCE</scope>
    <source>
        <tissue evidence="3">Venom_gland</tissue>
    </source>
</reference>
<keyword evidence="1" id="KW-0945">Host-virus interaction</keyword>
<protein>
    <submittedName>
        <fullName evidence="3">Uncharacterized protein</fullName>
    </submittedName>
</protein>
<dbReference type="EMBL" id="IACM01060800">
    <property type="protein sequence ID" value="LAB26852.1"/>
    <property type="molecule type" value="Transcribed_RNA"/>
</dbReference>
<sequence length="308" mass="35473">MGGNLTKAQQAHIKEIGQIVESNKNYLNGRNYYPTRKRLIVLFKFIWQEIPTYPHKGYLDVQSWTKIGEHFHKTPRAPPEILITWKGVMMALENHLKKTNDKINTIIDPPPQYEGPFHGLPSEASEETVECVPSAPDPNPPLTTTIKICKNLYPSLPEKRNDDSLVVLEDEGDALQNLPDNKGPLQRGLEKARDRDDLEGDDWKMISAYPIDYSGANPVYIELPFQHIKEIKAALTMHGITSPYFKGMMVNFNNTYNLTPNEWRAFAKMILNITQYLLWVQAFEEACKDQHQRNPPHFFLSKWDSKLI</sequence>
<accession>A0A2D4M0I6</accession>
<dbReference type="SUPFAM" id="SSF47943">
    <property type="entry name" value="Retrovirus capsid protein, N-terminal core domain"/>
    <property type="match status" value="1"/>
</dbReference>
<feature type="region of interest" description="Disordered" evidence="2">
    <location>
        <begin position="175"/>
        <end position="194"/>
    </location>
</feature>
<dbReference type="Gene3D" id="1.10.375.10">
    <property type="entry name" value="Human Immunodeficiency Virus Type 1 Capsid Protein"/>
    <property type="match status" value="1"/>
</dbReference>
<evidence type="ECO:0000256" key="2">
    <source>
        <dbReference type="SAM" id="MobiDB-lite"/>
    </source>
</evidence>
<dbReference type="Gene3D" id="1.10.150.490">
    <property type="entry name" value="Retroviral GAG p10 protein"/>
    <property type="match status" value="1"/>
</dbReference>
<evidence type="ECO:0000256" key="1">
    <source>
        <dbReference type="ARBA" id="ARBA00022581"/>
    </source>
</evidence>
<dbReference type="GO" id="GO:0016032">
    <property type="term" value="P:viral process"/>
    <property type="evidence" value="ECO:0007669"/>
    <property type="project" value="InterPro"/>
</dbReference>
<dbReference type="InterPro" id="IPR050195">
    <property type="entry name" value="Primate_lentivir_Gag_pol-like"/>
</dbReference>
<dbReference type="Pfam" id="PF00607">
    <property type="entry name" value="Gag_p24"/>
    <property type="match status" value="1"/>
</dbReference>
<dbReference type="PANTHER" id="PTHR40389:SF4">
    <property type="match status" value="1"/>
</dbReference>
<dbReference type="PANTHER" id="PTHR40389">
    <property type="entry name" value="ENDOGENOUS RETROVIRUS GROUP K MEMBER 24 GAG POLYPROTEIN-RELATED"/>
    <property type="match status" value="1"/>
</dbReference>
<dbReference type="InterPro" id="IPR010999">
    <property type="entry name" value="Retrovr_matrix"/>
</dbReference>